<evidence type="ECO:0000313" key="11">
    <source>
        <dbReference type="EMBL" id="KAF2757716.1"/>
    </source>
</evidence>
<dbReference type="GO" id="GO:0098552">
    <property type="term" value="C:side of membrane"/>
    <property type="evidence" value="ECO:0007669"/>
    <property type="project" value="UniProtKB-KW"/>
</dbReference>
<dbReference type="PANTHER" id="PTHR34992">
    <property type="entry name" value="HYPHAL ANASTAMOSIS-7 PROTEIN"/>
    <property type="match status" value="1"/>
</dbReference>
<dbReference type="CDD" id="cd21176">
    <property type="entry name" value="LPMO_auxiliary-like"/>
    <property type="match status" value="1"/>
</dbReference>
<name>A0A6A6W726_9PEZI</name>
<gene>
    <name evidence="11" type="ORF">EJ05DRAFT_501240</name>
</gene>
<dbReference type="InterPro" id="IPR046936">
    <property type="entry name" value="BIM1-like"/>
</dbReference>
<feature type="transmembrane region" description="Helical" evidence="8">
    <location>
        <begin position="228"/>
        <end position="248"/>
    </location>
</feature>
<keyword evidence="4 9" id="KW-0732">Signal</keyword>
<keyword evidence="6" id="KW-0325">Glycoprotein</keyword>
<evidence type="ECO:0000256" key="5">
    <source>
        <dbReference type="ARBA" id="ARBA00023136"/>
    </source>
</evidence>
<dbReference type="Pfam" id="PF20238">
    <property type="entry name" value="BIM1-like_dom"/>
    <property type="match status" value="1"/>
</dbReference>
<dbReference type="EMBL" id="ML996573">
    <property type="protein sequence ID" value="KAF2757716.1"/>
    <property type="molecule type" value="Genomic_DNA"/>
</dbReference>
<keyword evidence="12" id="KW-1185">Reference proteome</keyword>
<evidence type="ECO:0000256" key="9">
    <source>
        <dbReference type="SAM" id="SignalP"/>
    </source>
</evidence>
<dbReference type="InterPro" id="IPR046530">
    <property type="entry name" value="BIM1-like_dom"/>
</dbReference>
<comment type="subcellular location">
    <subcellularLocation>
        <location evidence="1">Cell membrane</location>
        <topology evidence="1">Lipid-anchor</topology>
        <topology evidence="1">GPI-anchor</topology>
    </subcellularLocation>
</comment>
<evidence type="ECO:0000259" key="10">
    <source>
        <dbReference type="Pfam" id="PF20238"/>
    </source>
</evidence>
<keyword evidence="3" id="KW-0336">GPI-anchor</keyword>
<accession>A0A6A6W726</accession>
<evidence type="ECO:0000256" key="4">
    <source>
        <dbReference type="ARBA" id="ARBA00022729"/>
    </source>
</evidence>
<keyword evidence="5 8" id="KW-0472">Membrane</keyword>
<dbReference type="PANTHER" id="PTHR34992:SF10">
    <property type="entry name" value="COPPER ACQUISITION FACTOR BIM1-LIKE DOMAIN-CONTAINING PROTEIN"/>
    <property type="match status" value="1"/>
</dbReference>
<proteinExistence type="predicted"/>
<keyword evidence="8" id="KW-1133">Transmembrane helix</keyword>
<sequence length="249" mass="26585">MPSVISTLIASAACWSVVAAHTVITYPGWRGNNLHTNGTDGQDSLGINNIPTGALSVNPGTNGSGPTFPYGMQWIYPCGGMPTSTNRTKWPIGGGAVGVQPGWFQGHSKAFFYINLGLGTEPQNMSHPMVPVFEILGPANTMYKGEFCLPQVPLPANITVRAGDNATIQIIETAQHGAALYNCVDITFDEPENVPEVNETNCRNSTEPGTEIKFDMVFTTTSLDSSAFTLHIPTIVPTVLTIALAAFWL</sequence>
<feature type="domain" description="Copper acquisition factor BIM1-like" evidence="10">
    <location>
        <begin position="20"/>
        <end position="207"/>
    </location>
</feature>
<reference evidence="11" key="1">
    <citation type="journal article" date="2020" name="Stud. Mycol.">
        <title>101 Dothideomycetes genomes: a test case for predicting lifestyles and emergence of pathogens.</title>
        <authorList>
            <person name="Haridas S."/>
            <person name="Albert R."/>
            <person name="Binder M."/>
            <person name="Bloem J."/>
            <person name="Labutti K."/>
            <person name="Salamov A."/>
            <person name="Andreopoulos B."/>
            <person name="Baker S."/>
            <person name="Barry K."/>
            <person name="Bills G."/>
            <person name="Bluhm B."/>
            <person name="Cannon C."/>
            <person name="Castanera R."/>
            <person name="Culley D."/>
            <person name="Daum C."/>
            <person name="Ezra D."/>
            <person name="Gonzalez J."/>
            <person name="Henrissat B."/>
            <person name="Kuo A."/>
            <person name="Liang C."/>
            <person name="Lipzen A."/>
            <person name="Lutzoni F."/>
            <person name="Magnuson J."/>
            <person name="Mondo S."/>
            <person name="Nolan M."/>
            <person name="Ohm R."/>
            <person name="Pangilinan J."/>
            <person name="Park H.-J."/>
            <person name="Ramirez L."/>
            <person name="Alfaro M."/>
            <person name="Sun H."/>
            <person name="Tritt A."/>
            <person name="Yoshinaga Y."/>
            <person name="Zwiers L.-H."/>
            <person name="Turgeon B."/>
            <person name="Goodwin S."/>
            <person name="Spatafora J."/>
            <person name="Crous P."/>
            <person name="Grigoriev I."/>
        </authorList>
    </citation>
    <scope>NUCLEOTIDE SEQUENCE</scope>
    <source>
        <strain evidence="11">CBS 121739</strain>
    </source>
</reference>
<evidence type="ECO:0000256" key="1">
    <source>
        <dbReference type="ARBA" id="ARBA00004609"/>
    </source>
</evidence>
<dbReference type="GeneID" id="54488147"/>
<dbReference type="GO" id="GO:0005886">
    <property type="term" value="C:plasma membrane"/>
    <property type="evidence" value="ECO:0007669"/>
    <property type="project" value="UniProtKB-SubCell"/>
</dbReference>
<evidence type="ECO:0000256" key="3">
    <source>
        <dbReference type="ARBA" id="ARBA00022622"/>
    </source>
</evidence>
<keyword evidence="8" id="KW-0812">Transmembrane</keyword>
<evidence type="ECO:0000256" key="6">
    <source>
        <dbReference type="ARBA" id="ARBA00023180"/>
    </source>
</evidence>
<evidence type="ECO:0000256" key="2">
    <source>
        <dbReference type="ARBA" id="ARBA00022475"/>
    </source>
</evidence>
<organism evidence="11 12">
    <name type="scientific">Pseudovirgaria hyperparasitica</name>
    <dbReference type="NCBI Taxonomy" id="470096"/>
    <lineage>
        <taxon>Eukaryota</taxon>
        <taxon>Fungi</taxon>
        <taxon>Dikarya</taxon>
        <taxon>Ascomycota</taxon>
        <taxon>Pezizomycotina</taxon>
        <taxon>Dothideomycetes</taxon>
        <taxon>Dothideomycetes incertae sedis</taxon>
        <taxon>Acrospermales</taxon>
        <taxon>Acrospermaceae</taxon>
        <taxon>Pseudovirgaria</taxon>
    </lineage>
</organism>
<evidence type="ECO:0000256" key="8">
    <source>
        <dbReference type="SAM" id="Phobius"/>
    </source>
</evidence>
<feature type="signal peptide" evidence="9">
    <location>
        <begin position="1"/>
        <end position="20"/>
    </location>
</feature>
<evidence type="ECO:0000256" key="7">
    <source>
        <dbReference type="ARBA" id="ARBA00023288"/>
    </source>
</evidence>
<evidence type="ECO:0000313" key="12">
    <source>
        <dbReference type="Proteomes" id="UP000799437"/>
    </source>
</evidence>
<keyword evidence="7" id="KW-0449">Lipoprotein</keyword>
<dbReference type="Proteomes" id="UP000799437">
    <property type="component" value="Unassembled WGS sequence"/>
</dbReference>
<protein>
    <recommendedName>
        <fullName evidence="10">Copper acquisition factor BIM1-like domain-containing protein</fullName>
    </recommendedName>
</protein>
<dbReference type="AlphaFoldDB" id="A0A6A6W726"/>
<keyword evidence="2" id="KW-1003">Cell membrane</keyword>
<dbReference type="RefSeq" id="XP_033600167.1">
    <property type="nucleotide sequence ID" value="XM_033747093.1"/>
</dbReference>
<dbReference type="OrthoDB" id="5329488at2759"/>
<feature type="chain" id="PRO_5025573393" description="Copper acquisition factor BIM1-like domain-containing protein" evidence="9">
    <location>
        <begin position="21"/>
        <end position="249"/>
    </location>
</feature>